<keyword evidence="8" id="KW-1185">Reference proteome</keyword>
<dbReference type="InterPro" id="IPR053160">
    <property type="entry name" value="MFS_DHA3_Transporter"/>
</dbReference>
<feature type="transmembrane region" description="Helical" evidence="5">
    <location>
        <begin position="334"/>
        <end position="355"/>
    </location>
</feature>
<dbReference type="GO" id="GO:0005886">
    <property type="term" value="C:plasma membrane"/>
    <property type="evidence" value="ECO:0007669"/>
    <property type="project" value="UniProtKB-SubCell"/>
</dbReference>
<dbReference type="InterPro" id="IPR020846">
    <property type="entry name" value="MFS_dom"/>
</dbReference>
<dbReference type="InterPro" id="IPR005829">
    <property type="entry name" value="Sugar_transporter_CS"/>
</dbReference>
<dbReference type="AlphaFoldDB" id="A0A0V7ZH08"/>
<dbReference type="PROSITE" id="PS50850">
    <property type="entry name" value="MFS"/>
    <property type="match status" value="1"/>
</dbReference>
<feature type="transmembrane region" description="Helical" evidence="5">
    <location>
        <begin position="76"/>
        <end position="96"/>
    </location>
</feature>
<feature type="transmembrane region" description="Helical" evidence="5">
    <location>
        <begin position="102"/>
        <end position="122"/>
    </location>
</feature>
<feature type="transmembrane region" description="Helical" evidence="5">
    <location>
        <begin position="162"/>
        <end position="180"/>
    </location>
</feature>
<accession>A0A0V7ZH08</accession>
<dbReference type="Proteomes" id="UP000053372">
    <property type="component" value="Unassembled WGS sequence"/>
</dbReference>
<feature type="transmembrane region" description="Helical" evidence="5">
    <location>
        <begin position="248"/>
        <end position="267"/>
    </location>
</feature>
<dbReference type="Gene3D" id="1.20.1250.20">
    <property type="entry name" value="MFS general substrate transporter like domains"/>
    <property type="match status" value="2"/>
</dbReference>
<dbReference type="InterPro" id="IPR036259">
    <property type="entry name" value="MFS_trans_sf"/>
</dbReference>
<feature type="transmembrane region" description="Helical" evidence="5">
    <location>
        <begin position="12"/>
        <end position="32"/>
    </location>
</feature>
<evidence type="ECO:0000313" key="7">
    <source>
        <dbReference type="EMBL" id="KST63729.1"/>
    </source>
</evidence>
<comment type="caution">
    <text evidence="7">The sequence shown here is derived from an EMBL/GenBank/DDBJ whole genome shotgun (WGS) entry which is preliminary data.</text>
</comment>
<keyword evidence="4 5" id="KW-0472">Membrane</keyword>
<evidence type="ECO:0000313" key="8">
    <source>
        <dbReference type="Proteomes" id="UP000053372"/>
    </source>
</evidence>
<dbReference type="OrthoDB" id="9793283at2"/>
<dbReference type="EMBL" id="LMTZ01000133">
    <property type="protein sequence ID" value="KST63729.1"/>
    <property type="molecule type" value="Genomic_DNA"/>
</dbReference>
<dbReference type="PROSITE" id="PS00216">
    <property type="entry name" value="SUGAR_TRANSPORT_1"/>
    <property type="match status" value="1"/>
</dbReference>
<feature type="transmembrane region" description="Helical" evidence="5">
    <location>
        <begin position="134"/>
        <end position="156"/>
    </location>
</feature>
<evidence type="ECO:0000256" key="2">
    <source>
        <dbReference type="ARBA" id="ARBA00022692"/>
    </source>
</evidence>
<feature type="transmembrane region" description="Helical" evidence="5">
    <location>
        <begin position="44"/>
        <end position="64"/>
    </location>
</feature>
<dbReference type="GO" id="GO:0022857">
    <property type="term" value="F:transmembrane transporter activity"/>
    <property type="evidence" value="ECO:0007669"/>
    <property type="project" value="InterPro"/>
</dbReference>
<sequence>MVKSNLWKLQVLKGLEFAWFPIPTIILFYQSYGLDLEQAVLLKSILSLSVFIFEIPSGYIADVLGRKKSLIAGGLIWTFSLILYCLGKSFIIFAIAEVFAGLAASLISGADIAIAFDSLVQIGREQDYRKFQGGLVAIAGVTEAICGIVGAAVASVNLVYPFYLQTVFIVGYCILVLTLVEPTPHISVTQIAPQGNIKELWRIVRLALFENKNLKWLILLSANFGTATFLIVWLAQADMSQRGLPTEAFGFAWAFFHIILSLASIKASSLEDFLGIKSVFLGLILLMGGSYIFLGLIEQAWGIIFIAVIYFVRGLRMPLLLNHINQHVSSSIRATVLSVNSFVFRLGFALVGPMVGWLTDFYSLDTALIVSGVGFMVVGLFCLQRLVALRVI</sequence>
<comment type="subcellular location">
    <subcellularLocation>
        <location evidence="1">Cell membrane</location>
        <topology evidence="1">Multi-pass membrane protein</topology>
    </subcellularLocation>
</comment>
<dbReference type="InterPro" id="IPR011701">
    <property type="entry name" value="MFS"/>
</dbReference>
<feature type="transmembrane region" description="Helical" evidence="5">
    <location>
        <begin position="216"/>
        <end position="236"/>
    </location>
</feature>
<reference evidence="7 8" key="1">
    <citation type="journal article" date="2015" name="Genome Announc.">
        <title>Draft Genome of the Euendolithic (true boring) Cyanobacterium Mastigocoleus testarum strain BC008.</title>
        <authorList>
            <person name="Guida B.S."/>
            <person name="Garcia-Pichel F."/>
        </authorList>
    </citation>
    <scope>NUCLEOTIDE SEQUENCE [LARGE SCALE GENOMIC DNA]</scope>
    <source>
        <strain evidence="7 8">BC008</strain>
    </source>
</reference>
<feature type="transmembrane region" description="Helical" evidence="5">
    <location>
        <begin position="303"/>
        <end position="322"/>
    </location>
</feature>
<dbReference type="PANTHER" id="PTHR23530">
    <property type="entry name" value="TRANSPORT PROTEIN-RELATED"/>
    <property type="match status" value="1"/>
</dbReference>
<dbReference type="PANTHER" id="PTHR23530:SF1">
    <property type="entry name" value="PERMEASE, MAJOR FACILITATOR SUPERFAMILY-RELATED"/>
    <property type="match status" value="1"/>
</dbReference>
<evidence type="ECO:0000256" key="3">
    <source>
        <dbReference type="ARBA" id="ARBA00022989"/>
    </source>
</evidence>
<dbReference type="SUPFAM" id="SSF103473">
    <property type="entry name" value="MFS general substrate transporter"/>
    <property type="match status" value="1"/>
</dbReference>
<protein>
    <submittedName>
        <fullName evidence="7">MFS transporter</fullName>
    </submittedName>
</protein>
<dbReference type="RefSeq" id="WP_027843978.1">
    <property type="nucleotide sequence ID" value="NZ_LMTZ01000133.1"/>
</dbReference>
<evidence type="ECO:0000256" key="1">
    <source>
        <dbReference type="ARBA" id="ARBA00004651"/>
    </source>
</evidence>
<evidence type="ECO:0000256" key="4">
    <source>
        <dbReference type="ARBA" id="ARBA00023136"/>
    </source>
</evidence>
<organism evidence="7 8">
    <name type="scientific">Mastigocoleus testarum BC008</name>
    <dbReference type="NCBI Taxonomy" id="371196"/>
    <lineage>
        <taxon>Bacteria</taxon>
        <taxon>Bacillati</taxon>
        <taxon>Cyanobacteriota</taxon>
        <taxon>Cyanophyceae</taxon>
        <taxon>Nostocales</taxon>
        <taxon>Hapalosiphonaceae</taxon>
        <taxon>Mastigocoleus</taxon>
    </lineage>
</organism>
<evidence type="ECO:0000259" key="6">
    <source>
        <dbReference type="PROSITE" id="PS50850"/>
    </source>
</evidence>
<proteinExistence type="predicted"/>
<dbReference type="Pfam" id="PF07690">
    <property type="entry name" value="MFS_1"/>
    <property type="match status" value="1"/>
</dbReference>
<keyword evidence="2 5" id="KW-0812">Transmembrane</keyword>
<evidence type="ECO:0000256" key="5">
    <source>
        <dbReference type="SAM" id="Phobius"/>
    </source>
</evidence>
<gene>
    <name evidence="7" type="ORF">BC008_14825</name>
</gene>
<feature type="domain" description="Major facilitator superfamily (MFS) profile" evidence="6">
    <location>
        <begin position="1"/>
        <end position="392"/>
    </location>
</feature>
<keyword evidence="3 5" id="KW-1133">Transmembrane helix</keyword>
<feature type="transmembrane region" description="Helical" evidence="5">
    <location>
        <begin position="361"/>
        <end position="383"/>
    </location>
</feature>
<name>A0A0V7ZH08_9CYAN</name>